<dbReference type="PIRSF" id="PIRSF006250">
    <property type="entry name" value="NadC_ModD"/>
    <property type="match status" value="1"/>
</dbReference>
<evidence type="ECO:0000259" key="7">
    <source>
        <dbReference type="Pfam" id="PF02749"/>
    </source>
</evidence>
<dbReference type="Proteomes" id="UP000000845">
    <property type="component" value="Chromosome"/>
</dbReference>
<protein>
    <recommendedName>
        <fullName evidence="2">Putative pyrophosphorylase ModD</fullName>
    </recommendedName>
</protein>
<evidence type="ECO:0000313" key="8">
    <source>
        <dbReference type="EMBL" id="ACZ10104.1"/>
    </source>
</evidence>
<gene>
    <name evidence="8" type="ordered locus">Sterm_3263</name>
</gene>
<dbReference type="GO" id="GO:0034213">
    <property type="term" value="P:quinolinate catabolic process"/>
    <property type="evidence" value="ECO:0007669"/>
    <property type="project" value="TreeGrafter"/>
</dbReference>
<reference evidence="8 9" key="2">
    <citation type="journal article" date="2010" name="Stand. Genomic Sci.">
        <title>Complete genome sequence of Sebaldella termitidis type strain (NCTC 11300).</title>
        <authorList>
            <person name="Harmon-Smith M."/>
            <person name="Celia L."/>
            <person name="Chertkov O."/>
            <person name="Lapidus A."/>
            <person name="Copeland A."/>
            <person name="Glavina Del Rio T."/>
            <person name="Nolan M."/>
            <person name="Lucas S."/>
            <person name="Tice H."/>
            <person name="Cheng J.F."/>
            <person name="Han C."/>
            <person name="Detter J.C."/>
            <person name="Bruce D."/>
            <person name="Goodwin L."/>
            <person name="Pitluck S."/>
            <person name="Pati A."/>
            <person name="Liolios K."/>
            <person name="Ivanova N."/>
            <person name="Mavromatis K."/>
            <person name="Mikhailova N."/>
            <person name="Chen A."/>
            <person name="Palaniappan K."/>
            <person name="Land M."/>
            <person name="Hauser L."/>
            <person name="Chang Y.J."/>
            <person name="Jeffries C.D."/>
            <person name="Brettin T."/>
            <person name="Goker M."/>
            <person name="Beck B."/>
            <person name="Bristow J."/>
            <person name="Eisen J.A."/>
            <person name="Markowitz V."/>
            <person name="Hugenholtz P."/>
            <person name="Kyrpides N.C."/>
            <person name="Klenk H.P."/>
            <person name="Chen F."/>
        </authorList>
    </citation>
    <scope>NUCLEOTIDE SEQUENCE [LARGE SCALE GENOMIC DNA]</scope>
    <source>
        <strain evidence="9">ATCC 33386 / NCTC 11300</strain>
    </source>
</reference>
<proteinExistence type="inferred from homology"/>
<dbReference type="STRING" id="526218.Sterm_3263"/>
<dbReference type="FunFam" id="3.20.20.70:FF:000030">
    <property type="entry name" value="Nicotinate-nucleotide pyrophosphorylase, carboxylating"/>
    <property type="match status" value="1"/>
</dbReference>
<organism evidence="8 9">
    <name type="scientific">Sebaldella termitidis (strain ATCC 33386 / NCTC 11300)</name>
    <dbReference type="NCBI Taxonomy" id="526218"/>
    <lineage>
        <taxon>Bacteria</taxon>
        <taxon>Fusobacteriati</taxon>
        <taxon>Fusobacteriota</taxon>
        <taxon>Fusobacteriia</taxon>
        <taxon>Fusobacteriales</taxon>
        <taxon>Leptotrichiaceae</taxon>
        <taxon>Sebaldella</taxon>
    </lineage>
</organism>
<name>D1APS0_SEBTE</name>
<dbReference type="eggNOG" id="COG0157">
    <property type="taxonomic scope" value="Bacteria"/>
</dbReference>
<keyword evidence="3 5" id="KW-0328">Glycosyltransferase</keyword>
<evidence type="ECO:0000313" key="9">
    <source>
        <dbReference type="Proteomes" id="UP000000845"/>
    </source>
</evidence>
<evidence type="ECO:0000256" key="1">
    <source>
        <dbReference type="ARBA" id="ARBA00009400"/>
    </source>
</evidence>
<dbReference type="PANTHER" id="PTHR32179:SF4">
    <property type="entry name" value="PYROPHOSPHORYLASE MODD-RELATED"/>
    <property type="match status" value="1"/>
</dbReference>
<dbReference type="Pfam" id="PF01729">
    <property type="entry name" value="QRPTase_C"/>
    <property type="match status" value="1"/>
</dbReference>
<dbReference type="InterPro" id="IPR013785">
    <property type="entry name" value="Aldolase_TIM"/>
</dbReference>
<dbReference type="KEGG" id="str:Sterm_3263"/>
<keyword evidence="9" id="KW-1185">Reference proteome</keyword>
<dbReference type="PANTHER" id="PTHR32179">
    <property type="entry name" value="NICOTINATE-NUCLEOTIDE PYROPHOSPHORYLASE [CARBOXYLATING]"/>
    <property type="match status" value="1"/>
</dbReference>
<dbReference type="GO" id="GO:0009435">
    <property type="term" value="P:NAD+ biosynthetic process"/>
    <property type="evidence" value="ECO:0007669"/>
    <property type="project" value="InterPro"/>
</dbReference>
<dbReference type="GO" id="GO:0005737">
    <property type="term" value="C:cytoplasm"/>
    <property type="evidence" value="ECO:0007669"/>
    <property type="project" value="TreeGrafter"/>
</dbReference>
<feature type="domain" description="Quinolinate phosphoribosyl transferase C-terminal" evidence="6">
    <location>
        <begin position="106"/>
        <end position="275"/>
    </location>
</feature>
<dbReference type="AlphaFoldDB" id="D1APS0"/>
<dbReference type="InterPro" id="IPR037128">
    <property type="entry name" value="Quinolinate_PRibosylTase_N_sf"/>
</dbReference>
<dbReference type="InterPro" id="IPR002638">
    <property type="entry name" value="Quinolinate_PRibosylTrfase_C"/>
</dbReference>
<dbReference type="SUPFAM" id="SSF51690">
    <property type="entry name" value="Nicotinate/Quinolinate PRTase C-terminal domain-like"/>
    <property type="match status" value="1"/>
</dbReference>
<dbReference type="SUPFAM" id="SSF54675">
    <property type="entry name" value="Nicotinate/Quinolinate PRTase N-terminal domain-like"/>
    <property type="match status" value="1"/>
</dbReference>
<dbReference type="HOGENOM" id="CLU_039622_2_1_0"/>
<dbReference type="Pfam" id="PF02749">
    <property type="entry name" value="QRPTase_N"/>
    <property type="match status" value="1"/>
</dbReference>
<dbReference type="GO" id="GO:0004514">
    <property type="term" value="F:nicotinate-nucleotide diphosphorylase (carboxylating) activity"/>
    <property type="evidence" value="ECO:0007669"/>
    <property type="project" value="InterPro"/>
</dbReference>
<dbReference type="CDD" id="cd01573">
    <property type="entry name" value="modD_like"/>
    <property type="match status" value="1"/>
</dbReference>
<sequence length="281" mass="30956">MLYLSSEEIDRFIKEDVPYFDLTSHLLGIRDQPGKITYFIREEAVVCGTEEVKKIFKKLNIECTFYIPSGEKAKKNDILISGTGKAEDLHTAWKAGQNILDHCSGIATQTRRMVDIGNAMEPKVAVLTTRKGFPGTKALAIKSVLAGGGYPHRLGISETVLIFKQHLNFIGGMDGLAEKIKEIKQYCCEKKIIAEAESLEDGLRLAEMGVDGIQFDKLKPEELKEAVIWIKKKTPHISLLAAGGINEKNISAYVKTGVDGVVTTSLYNAKPADVGVKLEML</sequence>
<evidence type="ECO:0000256" key="2">
    <source>
        <dbReference type="ARBA" id="ARBA00019205"/>
    </source>
</evidence>
<reference evidence="9" key="1">
    <citation type="submission" date="2009-09" db="EMBL/GenBank/DDBJ databases">
        <title>The complete chromosome of Sebaldella termitidis ATCC 33386.</title>
        <authorList>
            <consortium name="US DOE Joint Genome Institute (JGI-PGF)"/>
            <person name="Lucas S."/>
            <person name="Copeland A."/>
            <person name="Lapidus A."/>
            <person name="Glavina del Rio T."/>
            <person name="Dalin E."/>
            <person name="Tice H."/>
            <person name="Bruce D."/>
            <person name="Goodwin L."/>
            <person name="Pitluck S."/>
            <person name="Kyrpides N."/>
            <person name="Mavromatis K."/>
            <person name="Ivanova N."/>
            <person name="Mikhailova N."/>
            <person name="Sims D."/>
            <person name="Meincke L."/>
            <person name="Brettin T."/>
            <person name="Detter J.C."/>
            <person name="Han C."/>
            <person name="Larimer F."/>
            <person name="Land M."/>
            <person name="Hauser L."/>
            <person name="Markowitz V."/>
            <person name="Cheng J.F."/>
            <person name="Hugenholtz P."/>
            <person name="Woyke T."/>
            <person name="Wu D."/>
            <person name="Eisen J.A."/>
        </authorList>
    </citation>
    <scope>NUCLEOTIDE SEQUENCE [LARGE SCALE GENOMIC DNA]</scope>
    <source>
        <strain evidence="9">ATCC 33386 / NCTC 11300</strain>
    </source>
</reference>
<keyword evidence="4 5" id="KW-0808">Transferase</keyword>
<dbReference type="InterPro" id="IPR027277">
    <property type="entry name" value="NadC/ModD"/>
</dbReference>
<accession>D1APS0</accession>
<dbReference type="RefSeq" id="WP_012862686.1">
    <property type="nucleotide sequence ID" value="NC_013517.1"/>
</dbReference>
<evidence type="ECO:0000259" key="6">
    <source>
        <dbReference type="Pfam" id="PF01729"/>
    </source>
</evidence>
<dbReference type="InterPro" id="IPR022412">
    <property type="entry name" value="Quinolinate_PRibosylTrfase_N"/>
</dbReference>
<dbReference type="InterPro" id="IPR036068">
    <property type="entry name" value="Nicotinate_pribotase-like_C"/>
</dbReference>
<dbReference type="Gene3D" id="3.90.1170.20">
    <property type="entry name" value="Quinolinate phosphoribosyl transferase, N-terminal domain"/>
    <property type="match status" value="1"/>
</dbReference>
<evidence type="ECO:0000256" key="4">
    <source>
        <dbReference type="ARBA" id="ARBA00022679"/>
    </source>
</evidence>
<evidence type="ECO:0000256" key="5">
    <source>
        <dbReference type="PIRNR" id="PIRNR006250"/>
    </source>
</evidence>
<feature type="domain" description="Quinolinate phosphoribosyl transferase N-terminal" evidence="7">
    <location>
        <begin position="21"/>
        <end position="104"/>
    </location>
</feature>
<dbReference type="Gene3D" id="3.20.20.70">
    <property type="entry name" value="Aldolase class I"/>
    <property type="match status" value="1"/>
</dbReference>
<comment type="similarity">
    <text evidence="1 5">Belongs to the NadC/ModD family.</text>
</comment>
<dbReference type="NCBIfam" id="TIGR01334">
    <property type="entry name" value="modD"/>
    <property type="match status" value="1"/>
</dbReference>
<evidence type="ECO:0000256" key="3">
    <source>
        <dbReference type="ARBA" id="ARBA00022676"/>
    </source>
</evidence>
<dbReference type="InterPro" id="IPR006242">
    <property type="entry name" value="ModD"/>
</dbReference>
<dbReference type="EMBL" id="CP001739">
    <property type="protein sequence ID" value="ACZ10104.1"/>
    <property type="molecule type" value="Genomic_DNA"/>
</dbReference>